<dbReference type="Pfam" id="PF13116">
    <property type="entry name" value="YhdP"/>
    <property type="match status" value="1"/>
</dbReference>
<evidence type="ECO:0000256" key="1">
    <source>
        <dbReference type="SAM" id="Phobius"/>
    </source>
</evidence>
<keyword evidence="1" id="KW-0812">Transmembrane</keyword>
<name>A0A520N4I8_9GAMM</name>
<dbReference type="Proteomes" id="UP000318710">
    <property type="component" value="Unassembled WGS sequence"/>
</dbReference>
<keyword evidence="3" id="KW-0269">Exonuclease</keyword>
<protein>
    <submittedName>
        <fullName evidence="3">Exonuclease VII small subunit</fullName>
    </submittedName>
</protein>
<keyword evidence="3" id="KW-0540">Nuclease</keyword>
<comment type="caution">
    <text evidence="3">The sequence shown here is derived from an EMBL/GenBank/DDBJ whole genome shotgun (WGS) entry which is preliminary data.</text>
</comment>
<keyword evidence="3" id="KW-0378">Hydrolase</keyword>
<evidence type="ECO:0000313" key="4">
    <source>
        <dbReference type="Proteomes" id="UP000318710"/>
    </source>
</evidence>
<keyword evidence="1" id="KW-1133">Transmembrane helix</keyword>
<accession>A0A520N4I8</accession>
<dbReference type="GO" id="GO:0004527">
    <property type="term" value="F:exonuclease activity"/>
    <property type="evidence" value="ECO:0007669"/>
    <property type="project" value="UniProtKB-KW"/>
</dbReference>
<organism evidence="3 4">
    <name type="scientific">SAR86 cluster bacterium</name>
    <dbReference type="NCBI Taxonomy" id="2030880"/>
    <lineage>
        <taxon>Bacteria</taxon>
        <taxon>Pseudomonadati</taxon>
        <taxon>Pseudomonadota</taxon>
        <taxon>Gammaproteobacteria</taxon>
        <taxon>SAR86 cluster</taxon>
    </lineage>
</organism>
<keyword evidence="1" id="KW-0472">Membrane</keyword>
<gene>
    <name evidence="3" type="ORF">EVA93_00445</name>
</gene>
<sequence length="782" mass="89300">MSALNNFIKSIAILITFIFIVIGSVYILIITKPESVIFVTNRLLNEDYSIEFKEAKSDTNFLSPIVVLSDVSIREANENVIFQAEEIKIGVKIITSILDGYIHLSKLSLINIDFLNESNSQTNNGTYKFKINNIYISTKEFTFYSNKTQILSKEGNLSILNKVGEINNIPFNDLKIYKKNDSNQYLYSTFLKLDEKIIENEDLINLSEFSDKNINLKIYSKGYFDSNNNQISSLNKYMFKDTYIVTGTKYEVKKIDAVLFTNTNQKLSGIFSAKIPDQMISGSISVFNNKLTLRSAVSIKMDNFVNFGDYLNLSGTEIFNAKLSIDENASLELSSNLSNTTFSSNINELNKRPYDNLQTKILISDLSQPTYEIKNNKFSAFIYNNNGYFALGSSFDEDIKKLNFIDGFYIFLELDNLRIENLALENQLNDDSNLKLIKLKIKQLDFFNNIYFDQIFEINFSGDETESFFYGNNLNGTLRIDSSGFTRIDVFDTKFEFKGVNILDSSDAFKLNDINLRFVGKNIQTSDDVFQNIDFYFLKNKTITTIDNIKISSKNFNIGPSSKNEKAYISYNNQNDLYKIRGSFEFDNQKDLLGKLINYDFDYLFSDLNVQWVSASQLKNLEGRIRFKIKDLESNTSLPDSALFNALKVFNLNALVSNLTDETSFISSKLIISRAEGDFYIGQNRAFFTNPIKFETAEAKMSWTGEILKNDKGFIDELDLSLDMRLKVSENIPWYAAIFGGIPALAGGFVLENIIDERVDDASTFKFKITGSIDDPKIIRLN</sequence>
<proteinExistence type="predicted"/>
<dbReference type="EMBL" id="SHBF01000002">
    <property type="protein sequence ID" value="RZO28407.1"/>
    <property type="molecule type" value="Genomic_DNA"/>
</dbReference>
<evidence type="ECO:0000313" key="3">
    <source>
        <dbReference type="EMBL" id="RZO28407.1"/>
    </source>
</evidence>
<dbReference type="AlphaFoldDB" id="A0A520N4I8"/>
<evidence type="ECO:0000259" key="2">
    <source>
        <dbReference type="Pfam" id="PF13116"/>
    </source>
</evidence>
<feature type="domain" description="YhdP central" evidence="2">
    <location>
        <begin position="239"/>
        <end position="778"/>
    </location>
</feature>
<dbReference type="InterPro" id="IPR025263">
    <property type="entry name" value="YhdP_central"/>
</dbReference>
<feature type="transmembrane region" description="Helical" evidence="1">
    <location>
        <begin position="7"/>
        <end position="29"/>
    </location>
</feature>
<reference evidence="3 4" key="1">
    <citation type="submission" date="2019-02" db="EMBL/GenBank/DDBJ databases">
        <title>Prokaryotic population dynamics and viral predation in marine succession experiment using metagenomics: the confinement effect.</title>
        <authorList>
            <person name="Haro-Moreno J.M."/>
            <person name="Rodriguez-Valera F."/>
            <person name="Lopez-Perez M."/>
        </authorList>
    </citation>
    <scope>NUCLEOTIDE SEQUENCE [LARGE SCALE GENOMIC DNA]</scope>
    <source>
        <strain evidence="3">MED-G160</strain>
    </source>
</reference>